<evidence type="ECO:0000313" key="12">
    <source>
        <dbReference type="Proteomes" id="UP001596492"/>
    </source>
</evidence>
<evidence type="ECO:0000256" key="6">
    <source>
        <dbReference type="ARBA" id="ARBA00022556"/>
    </source>
</evidence>
<evidence type="ECO:0000256" key="9">
    <source>
        <dbReference type="ARBA" id="ARBA00023098"/>
    </source>
</evidence>
<dbReference type="PANTHER" id="PTHR30372:SF4">
    <property type="entry name" value="LIPID-A-DISACCHARIDE SYNTHASE, MITOCHONDRIAL-RELATED"/>
    <property type="match status" value="1"/>
</dbReference>
<keyword evidence="7" id="KW-0328">Glycosyltransferase</keyword>
<sequence>MIIYFVAAEPSGDKLASEVIEKIKSIAPKTTFLGVGGEHMLKQGVETLFDTRDLAVFGLLEGVKAYKTVKKRVEETAHDILHKKPDAVVLVDSWGFMWRVAKRVKELGYNGPRIKLIGPQVWATRAGRAKTLAAHVDHLLCIHDFEVPFYTPFGLETTVIGNPALDRCDVGDGIGFRRKHNFKDSTPLLLLLPGSRSSEIVTVAPILEQAAELFSVDVVEGKVICVAAGPVQQAIVERSKGWNFPHLIITDENQKADAFAAANVALACSGTVTTEVALQGTPLVVGYKIGWISWVIARLFLMKSKFITLLNVSAGAEIIPEFIQTRFTSKKLAKAVLELFHNPNKQEAQILNQNLALEEMGRGGRPSSEIAARKIVELVPTKKG</sequence>
<dbReference type="Proteomes" id="UP001596492">
    <property type="component" value="Unassembled WGS sequence"/>
</dbReference>
<evidence type="ECO:0000256" key="8">
    <source>
        <dbReference type="ARBA" id="ARBA00022679"/>
    </source>
</evidence>
<evidence type="ECO:0000256" key="10">
    <source>
        <dbReference type="ARBA" id="ARBA00048975"/>
    </source>
</evidence>
<organism evidence="11 12">
    <name type="scientific">Hirschia litorea</name>
    <dbReference type="NCBI Taxonomy" id="1199156"/>
    <lineage>
        <taxon>Bacteria</taxon>
        <taxon>Pseudomonadati</taxon>
        <taxon>Pseudomonadota</taxon>
        <taxon>Alphaproteobacteria</taxon>
        <taxon>Hyphomonadales</taxon>
        <taxon>Hyphomonadaceae</taxon>
        <taxon>Hirschia</taxon>
    </lineage>
</organism>
<dbReference type="PANTHER" id="PTHR30372">
    <property type="entry name" value="LIPID-A-DISACCHARIDE SYNTHASE"/>
    <property type="match status" value="1"/>
</dbReference>
<comment type="caution">
    <text evidence="11">The sequence shown here is derived from an EMBL/GenBank/DDBJ whole genome shotgun (WGS) entry which is preliminary data.</text>
</comment>
<keyword evidence="8" id="KW-0808">Transferase</keyword>
<keyword evidence="6" id="KW-0441">Lipid A biosynthesis</keyword>
<comment type="similarity">
    <text evidence="2">Belongs to the LpxB family.</text>
</comment>
<protein>
    <recommendedName>
        <fullName evidence="4">Lipid-A-disaccharide synthase</fullName>
        <ecNumber evidence="3">2.4.1.182</ecNumber>
    </recommendedName>
</protein>
<comment type="catalytic activity">
    <reaction evidence="10">
        <text>a lipid X + a UDP-2-N,3-O-bis[(3R)-3-hydroxyacyl]-alpha-D-glucosamine = a lipid A disaccharide + UDP + H(+)</text>
        <dbReference type="Rhea" id="RHEA:67828"/>
        <dbReference type="ChEBI" id="CHEBI:15378"/>
        <dbReference type="ChEBI" id="CHEBI:58223"/>
        <dbReference type="ChEBI" id="CHEBI:137748"/>
        <dbReference type="ChEBI" id="CHEBI:176338"/>
        <dbReference type="ChEBI" id="CHEBI:176343"/>
        <dbReference type="EC" id="2.4.1.182"/>
    </reaction>
</comment>
<dbReference type="EC" id="2.4.1.182" evidence="3"/>
<accession>A0ABW2IHM9</accession>
<evidence type="ECO:0000256" key="5">
    <source>
        <dbReference type="ARBA" id="ARBA00022516"/>
    </source>
</evidence>
<evidence type="ECO:0000256" key="7">
    <source>
        <dbReference type="ARBA" id="ARBA00022676"/>
    </source>
</evidence>
<keyword evidence="9" id="KW-0443">Lipid metabolism</keyword>
<keyword evidence="5" id="KW-0444">Lipid biosynthesis</keyword>
<evidence type="ECO:0000256" key="3">
    <source>
        <dbReference type="ARBA" id="ARBA00012687"/>
    </source>
</evidence>
<dbReference type="Pfam" id="PF02684">
    <property type="entry name" value="LpxB"/>
    <property type="match status" value="1"/>
</dbReference>
<dbReference type="InterPro" id="IPR003835">
    <property type="entry name" value="Glyco_trans_19"/>
</dbReference>
<reference evidence="12" key="1">
    <citation type="journal article" date="2019" name="Int. J. Syst. Evol. Microbiol.">
        <title>The Global Catalogue of Microorganisms (GCM) 10K type strain sequencing project: providing services to taxonomists for standard genome sequencing and annotation.</title>
        <authorList>
            <consortium name="The Broad Institute Genomics Platform"/>
            <consortium name="The Broad Institute Genome Sequencing Center for Infectious Disease"/>
            <person name="Wu L."/>
            <person name="Ma J."/>
        </authorList>
    </citation>
    <scope>NUCLEOTIDE SEQUENCE [LARGE SCALE GENOMIC DNA]</scope>
    <source>
        <strain evidence="12">CCUG 51308</strain>
    </source>
</reference>
<comment type="function">
    <text evidence="1">Condensation of UDP-2,3-diacylglucosamine and 2,3-diacylglucosamine-1-phosphate to form lipid A disaccharide, a precursor of lipid A, a phosphorylated glycolipid that anchors the lipopolysaccharide to the outer membrane of the cell.</text>
</comment>
<proteinExistence type="inferred from homology"/>
<evidence type="ECO:0000313" key="11">
    <source>
        <dbReference type="EMBL" id="MFC7290497.1"/>
    </source>
</evidence>
<evidence type="ECO:0000256" key="4">
    <source>
        <dbReference type="ARBA" id="ARBA00020902"/>
    </source>
</evidence>
<dbReference type="EMBL" id="JBHTBR010000002">
    <property type="protein sequence ID" value="MFC7290497.1"/>
    <property type="molecule type" value="Genomic_DNA"/>
</dbReference>
<evidence type="ECO:0000256" key="2">
    <source>
        <dbReference type="ARBA" id="ARBA00007868"/>
    </source>
</evidence>
<keyword evidence="12" id="KW-1185">Reference proteome</keyword>
<dbReference type="SUPFAM" id="SSF53756">
    <property type="entry name" value="UDP-Glycosyltransferase/glycogen phosphorylase"/>
    <property type="match status" value="1"/>
</dbReference>
<gene>
    <name evidence="11" type="ORF">ACFQS8_02620</name>
</gene>
<name>A0ABW2IHM9_9PROT</name>
<dbReference type="RefSeq" id="WP_382165435.1">
    <property type="nucleotide sequence ID" value="NZ_JBHTBR010000002.1"/>
</dbReference>
<evidence type="ECO:0000256" key="1">
    <source>
        <dbReference type="ARBA" id="ARBA00002056"/>
    </source>
</evidence>